<evidence type="ECO:0000313" key="2">
    <source>
        <dbReference type="EMBL" id="CAH2101244.1"/>
    </source>
</evidence>
<sequence>MMLPTMSTSDPAPQELIEKVFCGCKTNCTSARCSLLEDDNPINDNDDDEREYDCEEDDEEEEEGIRPGNCIL</sequence>
<keyword evidence="3" id="KW-1185">Reference proteome</keyword>
<feature type="region of interest" description="Disordered" evidence="1">
    <location>
        <begin position="38"/>
        <end position="72"/>
    </location>
</feature>
<dbReference type="Proteomes" id="UP001153954">
    <property type="component" value="Unassembled WGS sequence"/>
</dbReference>
<feature type="compositionally biased region" description="Acidic residues" evidence="1">
    <location>
        <begin position="38"/>
        <end position="63"/>
    </location>
</feature>
<evidence type="ECO:0000313" key="3">
    <source>
        <dbReference type="Proteomes" id="UP001153954"/>
    </source>
</evidence>
<reference evidence="2" key="1">
    <citation type="submission" date="2022-03" db="EMBL/GenBank/DDBJ databases">
        <authorList>
            <person name="Tunstrom K."/>
        </authorList>
    </citation>
    <scope>NUCLEOTIDE SEQUENCE</scope>
</reference>
<protein>
    <submittedName>
        <fullName evidence="2">Uncharacterized protein</fullName>
    </submittedName>
</protein>
<name>A0AAU9UUH5_EUPED</name>
<proteinExistence type="predicted"/>
<comment type="caution">
    <text evidence="2">The sequence shown here is derived from an EMBL/GenBank/DDBJ whole genome shotgun (WGS) entry which is preliminary data.</text>
</comment>
<dbReference type="AlphaFoldDB" id="A0AAU9UUH5"/>
<gene>
    <name evidence="2" type="ORF">EEDITHA_LOCUS16020</name>
</gene>
<evidence type="ECO:0000256" key="1">
    <source>
        <dbReference type="SAM" id="MobiDB-lite"/>
    </source>
</evidence>
<dbReference type="EMBL" id="CAKOGL010000023">
    <property type="protein sequence ID" value="CAH2101244.1"/>
    <property type="molecule type" value="Genomic_DNA"/>
</dbReference>
<accession>A0AAU9UUH5</accession>
<organism evidence="2 3">
    <name type="scientific">Euphydryas editha</name>
    <name type="common">Edith's checkerspot</name>
    <dbReference type="NCBI Taxonomy" id="104508"/>
    <lineage>
        <taxon>Eukaryota</taxon>
        <taxon>Metazoa</taxon>
        <taxon>Ecdysozoa</taxon>
        <taxon>Arthropoda</taxon>
        <taxon>Hexapoda</taxon>
        <taxon>Insecta</taxon>
        <taxon>Pterygota</taxon>
        <taxon>Neoptera</taxon>
        <taxon>Endopterygota</taxon>
        <taxon>Lepidoptera</taxon>
        <taxon>Glossata</taxon>
        <taxon>Ditrysia</taxon>
        <taxon>Papilionoidea</taxon>
        <taxon>Nymphalidae</taxon>
        <taxon>Nymphalinae</taxon>
        <taxon>Euphydryas</taxon>
    </lineage>
</organism>